<reference evidence="1" key="2">
    <citation type="journal article" date="2015" name="Fish Shellfish Immunol.">
        <title>Early steps in the European eel (Anguilla anguilla)-Vibrio vulnificus interaction in the gills: Role of the RtxA13 toxin.</title>
        <authorList>
            <person name="Callol A."/>
            <person name="Pajuelo D."/>
            <person name="Ebbesson L."/>
            <person name="Teles M."/>
            <person name="MacKenzie S."/>
            <person name="Amaro C."/>
        </authorList>
    </citation>
    <scope>NUCLEOTIDE SEQUENCE</scope>
</reference>
<organism evidence="1">
    <name type="scientific">Anguilla anguilla</name>
    <name type="common">European freshwater eel</name>
    <name type="synonym">Muraena anguilla</name>
    <dbReference type="NCBI Taxonomy" id="7936"/>
    <lineage>
        <taxon>Eukaryota</taxon>
        <taxon>Metazoa</taxon>
        <taxon>Chordata</taxon>
        <taxon>Craniata</taxon>
        <taxon>Vertebrata</taxon>
        <taxon>Euteleostomi</taxon>
        <taxon>Actinopterygii</taxon>
        <taxon>Neopterygii</taxon>
        <taxon>Teleostei</taxon>
        <taxon>Anguilliformes</taxon>
        <taxon>Anguillidae</taxon>
        <taxon>Anguilla</taxon>
    </lineage>
</organism>
<accession>A0A0E9XVB3</accession>
<evidence type="ECO:0000313" key="1">
    <source>
        <dbReference type="EMBL" id="JAI05776.1"/>
    </source>
</evidence>
<sequence>MICVLKTPNFLKQVQIILRLKLKT</sequence>
<proteinExistence type="predicted"/>
<reference evidence="1" key="1">
    <citation type="submission" date="2014-11" db="EMBL/GenBank/DDBJ databases">
        <authorList>
            <person name="Amaro Gonzalez C."/>
        </authorList>
    </citation>
    <scope>NUCLEOTIDE SEQUENCE</scope>
</reference>
<name>A0A0E9XVB3_ANGAN</name>
<dbReference type="EMBL" id="GBXM01002802">
    <property type="protein sequence ID" value="JAI05776.1"/>
    <property type="molecule type" value="Transcribed_RNA"/>
</dbReference>
<protein>
    <submittedName>
        <fullName evidence="1">Uncharacterized protein</fullName>
    </submittedName>
</protein>
<dbReference type="AlphaFoldDB" id="A0A0E9XVB3"/>